<protein>
    <submittedName>
        <fullName evidence="1">Uncharacterized protein</fullName>
    </submittedName>
</protein>
<evidence type="ECO:0000313" key="2">
    <source>
        <dbReference type="Proteomes" id="UP000000753"/>
    </source>
</evidence>
<sequence length="36" mass="4206">MIGLYISGSEMTALSYTNQYKDLIAQREFSDFEVRQ</sequence>
<evidence type="ECO:0000313" key="1">
    <source>
        <dbReference type="EMBL" id="ACJ28558.1"/>
    </source>
</evidence>
<proteinExistence type="predicted"/>
<reference evidence="1 2" key="1">
    <citation type="journal article" date="2008" name="PLoS ONE">
        <title>Environmental adaptation: genomic analysis of the piezotolerant and psychrotolerant deep-sea iron reducing bacterium Shewanella piezotolerans WP3.</title>
        <authorList>
            <person name="Wang F."/>
            <person name="Wang J."/>
            <person name="Jian H."/>
            <person name="Zhang B."/>
            <person name="Li S."/>
            <person name="Wang F."/>
            <person name="Zeng X."/>
            <person name="Gao L."/>
            <person name="Bartlett D.H."/>
            <person name="Yu J."/>
            <person name="Hu S."/>
            <person name="Xiao X."/>
        </authorList>
    </citation>
    <scope>NUCLEOTIDE SEQUENCE [LARGE SCALE GENOMIC DNA]</scope>
    <source>
        <strain evidence="2">WP3 / JCM 13877</strain>
    </source>
</reference>
<accession>B8CN56</accession>
<keyword evidence="2" id="KW-1185">Reference proteome</keyword>
<dbReference type="HOGENOM" id="CLU_3358452_0_0_6"/>
<dbReference type="Proteomes" id="UP000000753">
    <property type="component" value="Chromosome"/>
</dbReference>
<organism evidence="1 2">
    <name type="scientific">Shewanella piezotolerans (strain WP3 / JCM 13877)</name>
    <dbReference type="NCBI Taxonomy" id="225849"/>
    <lineage>
        <taxon>Bacteria</taxon>
        <taxon>Pseudomonadati</taxon>
        <taxon>Pseudomonadota</taxon>
        <taxon>Gammaproteobacteria</taxon>
        <taxon>Alteromonadales</taxon>
        <taxon>Shewanellaceae</taxon>
        <taxon>Shewanella</taxon>
    </lineage>
</organism>
<dbReference type="AlphaFoldDB" id="B8CN56"/>
<name>B8CN56_SHEPW</name>
<dbReference type="KEGG" id="swp:swp_1793"/>
<gene>
    <name evidence="1" type="ordered locus">swp_1793</name>
</gene>
<dbReference type="EMBL" id="CP000472">
    <property type="protein sequence ID" value="ACJ28558.1"/>
    <property type="molecule type" value="Genomic_DNA"/>
</dbReference>
<dbReference type="STRING" id="225849.swp_1793"/>